<reference evidence="1" key="1">
    <citation type="journal article" date="2012" name="PLoS Genet.">
        <title>Comparative analysis of the genomes of two field isolates of the rice blast fungus Magnaporthe oryzae.</title>
        <authorList>
            <person name="Xue M."/>
            <person name="Yang J."/>
            <person name="Li Z."/>
            <person name="Hu S."/>
            <person name="Yao N."/>
            <person name="Dean R.A."/>
            <person name="Zhao W."/>
            <person name="Shen M."/>
            <person name="Zhang H."/>
            <person name="Li C."/>
            <person name="Liu L."/>
            <person name="Cao L."/>
            <person name="Xu X."/>
            <person name="Xing Y."/>
            <person name="Hsiang T."/>
            <person name="Zhang Z."/>
            <person name="Xu J.R."/>
            <person name="Peng Y.L."/>
        </authorList>
    </citation>
    <scope>NUCLEOTIDE SEQUENCE [LARGE SCALE GENOMIC DNA]</scope>
    <source>
        <strain evidence="1">P131</strain>
    </source>
</reference>
<accession>L7IRJ5</accession>
<name>L7IRJ5_PYRO1</name>
<dbReference type="InterPro" id="IPR029033">
    <property type="entry name" value="His_PPase_superfam"/>
</dbReference>
<dbReference type="InterPro" id="IPR000560">
    <property type="entry name" value="His_Pase_clade-2"/>
</dbReference>
<protein>
    <submittedName>
        <fullName evidence="1">Uncharacterized protein</fullName>
    </submittedName>
</protein>
<dbReference type="Pfam" id="PF00328">
    <property type="entry name" value="His_Phos_2"/>
    <property type="match status" value="1"/>
</dbReference>
<dbReference type="AlphaFoldDB" id="L7IRJ5"/>
<sequence length="232" mass="25776">MKLNDSTSTNTTITANPKTFPLDKKLYADFTHATDFLAIQAVLGLLGSAHTPVPANRIVSDQRIAEFSASEVSPFAARILLQTRYLLLYLITARIPASQLIDVIFKPRENGPRQREPTEWDMGNCNPIGVRGGGHDALRKLHAEFNGRFGDARLHIASLQAYVTSCHGHFFAVTYMGSGSRWEVSNVRNIVKDANPGTGGSCRLVLFRESMIRYMFGVGDGGFEWRVDRRDC</sequence>
<dbReference type="Gene3D" id="3.40.50.1240">
    <property type="entry name" value="Phosphoglycerate mutase-like"/>
    <property type="match status" value="1"/>
</dbReference>
<proteinExistence type="predicted"/>
<dbReference type="SUPFAM" id="SSF53254">
    <property type="entry name" value="Phosphoglycerate mutase-like"/>
    <property type="match status" value="1"/>
</dbReference>
<organism>
    <name type="scientific">Pyricularia oryzae (strain P131)</name>
    <name type="common">Rice blast fungus</name>
    <name type="synonym">Magnaporthe oryzae</name>
    <dbReference type="NCBI Taxonomy" id="1143193"/>
    <lineage>
        <taxon>Eukaryota</taxon>
        <taxon>Fungi</taxon>
        <taxon>Dikarya</taxon>
        <taxon>Ascomycota</taxon>
        <taxon>Pezizomycotina</taxon>
        <taxon>Sordariomycetes</taxon>
        <taxon>Sordariomycetidae</taxon>
        <taxon>Magnaporthales</taxon>
        <taxon>Pyriculariaceae</taxon>
        <taxon>Pyricularia</taxon>
    </lineage>
</organism>
<gene>
    <name evidence="1" type="ORF">OOW_P131scaffold01581g1</name>
</gene>
<evidence type="ECO:0000313" key="1">
    <source>
        <dbReference type="EMBL" id="ELQ58562.1"/>
    </source>
</evidence>
<dbReference type="EMBL" id="JH795448">
    <property type="protein sequence ID" value="ELQ58562.1"/>
    <property type="molecule type" value="Genomic_DNA"/>
</dbReference>